<accession>A0AB94IR18</accession>
<evidence type="ECO:0000313" key="1">
    <source>
        <dbReference type="EMBL" id="ETI69443.1"/>
    </source>
</evidence>
<name>A0AB94IR18_9BACI</name>
<evidence type="ECO:0000313" key="2">
    <source>
        <dbReference type="Proteomes" id="UP000018877"/>
    </source>
</evidence>
<dbReference type="Proteomes" id="UP000018877">
    <property type="component" value="Unassembled WGS sequence"/>
</dbReference>
<organism evidence="1 2">
    <name type="scientific">Neobacillus vireti LMG 21834</name>
    <dbReference type="NCBI Taxonomy" id="1131730"/>
    <lineage>
        <taxon>Bacteria</taxon>
        <taxon>Bacillati</taxon>
        <taxon>Bacillota</taxon>
        <taxon>Bacilli</taxon>
        <taxon>Bacillales</taxon>
        <taxon>Bacillaceae</taxon>
        <taxon>Neobacillus</taxon>
    </lineage>
</organism>
<dbReference type="GO" id="GO:0004519">
    <property type="term" value="F:endonuclease activity"/>
    <property type="evidence" value="ECO:0007669"/>
    <property type="project" value="UniProtKB-KW"/>
</dbReference>
<dbReference type="RefSeq" id="WP_024027743.1">
    <property type="nucleotide sequence ID" value="NZ_ALAN01000054.1"/>
</dbReference>
<sequence>MIDSLFDETDFDESIDVSENNILRESPELLNILLKDRTTKKNIMWATDSYERMGTGFSAEDPIKPELITGKNSTIIRPRVEKAKHEQKARTRERAEVFTPTLIVKKQNDIIEKDFEGLALEEYINKFWLEITCGEAPYMVTRYDTVTGDEIAINERVGFVDRKLQRINHEVSDKEEWIALTTKSFQTSFGYEFQGDSLLLARENLLYTFIDYYEDKFGEKPDMETKQKIAKIISHNVFQMDGLQYTVPFKEWRKFNTLTTL</sequence>
<dbReference type="AlphaFoldDB" id="A0AB94IR18"/>
<keyword evidence="1" id="KW-0255">Endonuclease</keyword>
<keyword evidence="1" id="KW-0540">Nuclease</keyword>
<proteinExistence type="predicted"/>
<dbReference type="EMBL" id="ALAN01000054">
    <property type="protein sequence ID" value="ETI69443.1"/>
    <property type="molecule type" value="Genomic_DNA"/>
</dbReference>
<protein>
    <submittedName>
        <fullName evidence="1">Type II restriction endonuclease</fullName>
    </submittedName>
</protein>
<gene>
    <name evidence="1" type="ORF">BAVI_07691</name>
</gene>
<keyword evidence="1" id="KW-0378">Hydrolase</keyword>
<reference evidence="1 2" key="1">
    <citation type="journal article" date="2014" name="Environ. Microbiol.">
        <title>The nitrate-ammonifying and nosZ-carrying bacterium Bacillus vireti is a potent source and sink for nitric and nitrous oxide under high nitrate conditions.</title>
        <authorList>
            <person name="Mania D."/>
            <person name="Heylen K."/>
            <person name="van Spanning R.J."/>
            <person name="Frostegard A."/>
        </authorList>
    </citation>
    <scope>NUCLEOTIDE SEQUENCE [LARGE SCALE GENOMIC DNA]</scope>
    <source>
        <strain evidence="1 2">LMG 21834</strain>
    </source>
</reference>
<keyword evidence="2" id="KW-1185">Reference proteome</keyword>
<comment type="caution">
    <text evidence="1">The sequence shown here is derived from an EMBL/GenBank/DDBJ whole genome shotgun (WGS) entry which is preliminary data.</text>
</comment>